<dbReference type="InterPro" id="IPR041577">
    <property type="entry name" value="RT_RNaseH_2"/>
</dbReference>
<accession>A0A4Y2V0X4</accession>
<reference evidence="2 3" key="1">
    <citation type="journal article" date="2019" name="Sci. Rep.">
        <title>Orb-weaving spider Araneus ventricosus genome elucidates the spidroin gene catalogue.</title>
        <authorList>
            <person name="Kono N."/>
            <person name="Nakamura H."/>
            <person name="Ohtoshi R."/>
            <person name="Moran D.A.P."/>
            <person name="Shinohara A."/>
            <person name="Yoshida Y."/>
            <person name="Fujiwara M."/>
            <person name="Mori M."/>
            <person name="Tomita M."/>
            <person name="Arakawa K."/>
        </authorList>
    </citation>
    <scope>NUCLEOTIDE SEQUENCE [LARGE SCALE GENOMIC DNA]</scope>
</reference>
<dbReference type="GO" id="GO:0071897">
    <property type="term" value="P:DNA biosynthetic process"/>
    <property type="evidence" value="ECO:0007669"/>
    <property type="project" value="UniProtKB-ARBA"/>
</dbReference>
<protein>
    <recommendedName>
        <fullName evidence="1">Reverse transcriptase/retrotransposon-derived protein RNase H-like domain-containing protein</fullName>
    </recommendedName>
</protein>
<dbReference type="Pfam" id="PF17919">
    <property type="entry name" value="RT_RNaseH_2"/>
    <property type="match status" value="1"/>
</dbReference>
<gene>
    <name evidence="2" type="ORF">AVEN_158550_1</name>
</gene>
<dbReference type="InterPro" id="IPR043502">
    <property type="entry name" value="DNA/RNA_pol_sf"/>
</dbReference>
<dbReference type="Proteomes" id="UP000499080">
    <property type="component" value="Unassembled WGS sequence"/>
</dbReference>
<feature type="domain" description="Reverse transcriptase/retrotransposon-derived protein RNase H-like" evidence="1">
    <location>
        <begin position="26"/>
        <end position="96"/>
    </location>
</feature>
<evidence type="ECO:0000259" key="1">
    <source>
        <dbReference type="Pfam" id="PF17919"/>
    </source>
</evidence>
<evidence type="ECO:0000313" key="2">
    <source>
        <dbReference type="EMBL" id="GBO18182.1"/>
    </source>
</evidence>
<sequence length="108" mass="11832">MPLKNKRICIALLKNKVKKDDTPIAWTKDTQSAFESSERLIANATSLSFSAADAHLSLMANASDFAVGAVLQQHIETEVEPLGFFSRKLSATEKNIVLLTVNCCLFTC</sequence>
<evidence type="ECO:0000313" key="3">
    <source>
        <dbReference type="Proteomes" id="UP000499080"/>
    </source>
</evidence>
<proteinExistence type="predicted"/>
<dbReference type="AlphaFoldDB" id="A0A4Y2V0X4"/>
<organism evidence="2 3">
    <name type="scientific">Araneus ventricosus</name>
    <name type="common">Orbweaver spider</name>
    <name type="synonym">Epeira ventricosa</name>
    <dbReference type="NCBI Taxonomy" id="182803"/>
    <lineage>
        <taxon>Eukaryota</taxon>
        <taxon>Metazoa</taxon>
        <taxon>Ecdysozoa</taxon>
        <taxon>Arthropoda</taxon>
        <taxon>Chelicerata</taxon>
        <taxon>Arachnida</taxon>
        <taxon>Araneae</taxon>
        <taxon>Araneomorphae</taxon>
        <taxon>Entelegynae</taxon>
        <taxon>Araneoidea</taxon>
        <taxon>Araneidae</taxon>
        <taxon>Araneus</taxon>
    </lineage>
</organism>
<dbReference type="OrthoDB" id="41323at2759"/>
<comment type="caution">
    <text evidence="2">The sequence shown here is derived from an EMBL/GenBank/DDBJ whole genome shotgun (WGS) entry which is preliminary data.</text>
</comment>
<dbReference type="SUPFAM" id="SSF56672">
    <property type="entry name" value="DNA/RNA polymerases"/>
    <property type="match status" value="1"/>
</dbReference>
<name>A0A4Y2V0X4_ARAVE</name>
<dbReference type="EMBL" id="BGPR01041822">
    <property type="protein sequence ID" value="GBO18182.1"/>
    <property type="molecule type" value="Genomic_DNA"/>
</dbReference>
<keyword evidence="3" id="KW-1185">Reference proteome</keyword>